<feature type="domain" description="SMP-30/Gluconolactonase/LRE-like region" evidence="4">
    <location>
        <begin position="36"/>
        <end position="291"/>
    </location>
</feature>
<dbReference type="Gene3D" id="2.120.10.30">
    <property type="entry name" value="TolB, C-terminal domain"/>
    <property type="match status" value="1"/>
</dbReference>
<evidence type="ECO:0000313" key="6">
    <source>
        <dbReference type="Proteomes" id="UP000592216"/>
    </source>
</evidence>
<dbReference type="PRINTS" id="PR01790">
    <property type="entry name" value="SMP30FAMILY"/>
</dbReference>
<name>A0A850Q493_9RHOB</name>
<evidence type="ECO:0000259" key="4">
    <source>
        <dbReference type="Pfam" id="PF08450"/>
    </source>
</evidence>
<dbReference type="InterPro" id="IPR011042">
    <property type="entry name" value="6-blade_b-propeller_TolB-like"/>
</dbReference>
<dbReference type="SUPFAM" id="SSF63829">
    <property type="entry name" value="Calcium-dependent phosphotriesterase"/>
    <property type="match status" value="1"/>
</dbReference>
<dbReference type="AlphaFoldDB" id="A0A850Q493"/>
<dbReference type="PANTHER" id="PTHR47572:SF4">
    <property type="entry name" value="LACTONASE DRP35"/>
    <property type="match status" value="1"/>
</dbReference>
<dbReference type="GO" id="GO:0016787">
    <property type="term" value="F:hydrolase activity"/>
    <property type="evidence" value="ECO:0007669"/>
    <property type="project" value="UniProtKB-KW"/>
</dbReference>
<dbReference type="PANTHER" id="PTHR47572">
    <property type="entry name" value="LIPOPROTEIN-RELATED"/>
    <property type="match status" value="1"/>
</dbReference>
<sequence length="315" mass="34077">MFGLLEGTGFEVIAPEFGECVIGHARVERLWTGARWSEGPVWFAAGRYLLWSDIPNNRLMRFDETDGSVSVFRQPSMNANGNTVDRQGRLVTCEHLTRRVTRTEHDGSITVLADAWQGMRLNSPNDVVVKSDGSIWFTDPSYGIMMDYEGERAESEIGACHVYRIDPSSGEVSAVATDFVKPNGLAFSADERTLYIADTGGTHEAGGPAHIRRFSVSEDGLGLSGGEVFADCTAGFFDGFRLDQGGRIWSSAADGVHCLNPAGELIGKIKIPEIVGNVCFGGAKLNRLFIAGTTSLYSVFLNVNGVSPLKRPGMG</sequence>
<evidence type="ECO:0000313" key="5">
    <source>
        <dbReference type="EMBL" id="NVO23773.1"/>
    </source>
</evidence>
<feature type="binding site" evidence="3">
    <location>
        <position position="38"/>
    </location>
    <ligand>
        <name>a divalent metal cation</name>
        <dbReference type="ChEBI" id="CHEBI:60240"/>
    </ligand>
</feature>
<keyword evidence="3" id="KW-0479">Metal-binding</keyword>
<evidence type="ECO:0000256" key="3">
    <source>
        <dbReference type="PIRSR" id="PIRSR605511-2"/>
    </source>
</evidence>
<feature type="binding site" evidence="3">
    <location>
        <position position="149"/>
    </location>
    <ligand>
        <name>substrate</name>
    </ligand>
</feature>
<dbReference type="RefSeq" id="WP_177157643.1">
    <property type="nucleotide sequence ID" value="NZ_JABCJE010000003.1"/>
</dbReference>
<reference evidence="5 6" key="1">
    <citation type="submission" date="2020-04" db="EMBL/GenBank/DDBJ databases">
        <title>Donghicola sp., a member of the Rhodobacteraceae family isolated from mangrove forest in Thailand.</title>
        <authorList>
            <person name="Charoenyingcharoen P."/>
            <person name="Yukphan P."/>
        </authorList>
    </citation>
    <scope>NUCLEOTIDE SEQUENCE [LARGE SCALE GENOMIC DNA]</scope>
    <source>
        <strain evidence="5 6">B5-SW-15</strain>
    </source>
</reference>
<dbReference type="InterPro" id="IPR013658">
    <property type="entry name" value="SGL"/>
</dbReference>
<evidence type="ECO:0000256" key="1">
    <source>
        <dbReference type="ARBA" id="ARBA00022801"/>
    </source>
</evidence>
<feature type="binding site" evidence="3">
    <location>
        <position position="183"/>
    </location>
    <ligand>
        <name>a divalent metal cation</name>
        <dbReference type="ChEBI" id="CHEBI:60240"/>
    </ligand>
</feature>
<feature type="binding site" evidence="3">
    <location>
        <position position="238"/>
    </location>
    <ligand>
        <name>a divalent metal cation</name>
        <dbReference type="ChEBI" id="CHEBI:60240"/>
    </ligand>
</feature>
<protein>
    <submittedName>
        <fullName evidence="5">SMP-30/gluconolactonase/LRE family protein</fullName>
    </submittedName>
</protein>
<accession>A0A850Q493</accession>
<comment type="cofactor">
    <cofactor evidence="3">
        <name>Zn(2+)</name>
        <dbReference type="ChEBI" id="CHEBI:29105"/>
    </cofactor>
    <text evidence="3">Binds 1 divalent metal cation per subunit.</text>
</comment>
<dbReference type="InterPro" id="IPR051262">
    <property type="entry name" value="SMP-30/CGR1_Lactonase"/>
</dbReference>
<proteinExistence type="predicted"/>
<gene>
    <name evidence="5" type="ORF">HJ536_10445</name>
</gene>
<dbReference type="EMBL" id="JABCJE010000003">
    <property type="protein sequence ID" value="NVO23773.1"/>
    <property type="molecule type" value="Genomic_DNA"/>
</dbReference>
<keyword evidence="1" id="KW-0378">Hydrolase</keyword>
<keyword evidence="3" id="KW-0862">Zinc</keyword>
<dbReference type="Pfam" id="PF08450">
    <property type="entry name" value="SGL"/>
    <property type="match status" value="1"/>
</dbReference>
<evidence type="ECO:0000256" key="2">
    <source>
        <dbReference type="PIRSR" id="PIRSR605511-1"/>
    </source>
</evidence>
<dbReference type="Proteomes" id="UP000592216">
    <property type="component" value="Unassembled WGS sequence"/>
</dbReference>
<feature type="active site" description="Proton donor/acceptor" evidence="2">
    <location>
        <position position="238"/>
    </location>
</feature>
<comment type="caution">
    <text evidence="5">The sequence shown here is derived from an EMBL/GenBank/DDBJ whole genome shotgun (WGS) entry which is preliminary data.</text>
</comment>
<dbReference type="InterPro" id="IPR005511">
    <property type="entry name" value="SMP-30"/>
</dbReference>
<dbReference type="GO" id="GO:0046872">
    <property type="term" value="F:metal ion binding"/>
    <property type="evidence" value="ECO:0007669"/>
    <property type="project" value="UniProtKB-KW"/>
</dbReference>
<feature type="binding site" evidence="3">
    <location>
        <position position="125"/>
    </location>
    <ligand>
        <name>substrate</name>
    </ligand>
</feature>
<organism evidence="5 6">
    <name type="scientific">Donghicola mangrovi</name>
    <dbReference type="NCBI Taxonomy" id="2729614"/>
    <lineage>
        <taxon>Bacteria</taxon>
        <taxon>Pseudomonadati</taxon>
        <taxon>Pseudomonadota</taxon>
        <taxon>Alphaproteobacteria</taxon>
        <taxon>Rhodobacterales</taxon>
        <taxon>Roseobacteraceae</taxon>
        <taxon>Donghicola</taxon>
    </lineage>
</organism>